<evidence type="ECO:0000256" key="1">
    <source>
        <dbReference type="SAM" id="MobiDB-lite"/>
    </source>
</evidence>
<feature type="region of interest" description="Disordered" evidence="1">
    <location>
        <begin position="258"/>
        <end position="285"/>
    </location>
</feature>
<protein>
    <submittedName>
        <fullName evidence="2">Variant erythrocyte surface antigen-1 family protein</fullName>
    </submittedName>
</protein>
<proteinExistence type="predicted"/>
<dbReference type="GeneID" id="94194262"/>
<dbReference type="RefSeq" id="XP_067714850.1">
    <property type="nucleotide sequence ID" value="XM_067858749.1"/>
</dbReference>
<dbReference type="AlphaFoldDB" id="A0AAV4LSH0"/>
<dbReference type="Proteomes" id="UP001497744">
    <property type="component" value="Unassembled WGS sequence"/>
</dbReference>
<comment type="caution">
    <text evidence="2">The sequence shown here is derived from an EMBL/GenBank/DDBJ whole genome shotgun (WGS) entry which is preliminary data.</text>
</comment>
<organism evidence="2 3">
    <name type="scientific">Babesia caballi</name>
    <dbReference type="NCBI Taxonomy" id="5871"/>
    <lineage>
        <taxon>Eukaryota</taxon>
        <taxon>Sar</taxon>
        <taxon>Alveolata</taxon>
        <taxon>Apicomplexa</taxon>
        <taxon>Aconoidasida</taxon>
        <taxon>Piroplasmida</taxon>
        <taxon>Babesiidae</taxon>
        <taxon>Babesia</taxon>
    </lineage>
</organism>
<gene>
    <name evidence="2" type="ORF">BcabD6B2_22160</name>
</gene>
<keyword evidence="3" id="KW-1185">Reference proteome</keyword>
<name>A0AAV4LSH0_BABCB</name>
<accession>A0AAV4LSH0</accession>
<evidence type="ECO:0000313" key="2">
    <source>
        <dbReference type="EMBL" id="GIX62781.1"/>
    </source>
</evidence>
<evidence type="ECO:0000313" key="3">
    <source>
        <dbReference type="Proteomes" id="UP001497744"/>
    </source>
</evidence>
<sequence length="323" mass="34779">MRQQLGSAVSDLTNFETAFKGKFGTVTDPTGFINMLGQGLAGFLGYGAQVVDDFSDSGIAQSGYQSKYKDTQWPSTDPELQKCALIFLGCAVTVYYCMSYLYWRCSTTNGKGDWAQQTVGSIGTYLNSFLLAMGYETNVINNGVTGQQIAKRLSDDYHGIEDFTKISGSFSSDYSAFLNSLVQYNPSDALNHPLASCFKLAYKYFQSQNKNANEVIQAIDKIRQTLITHSAKNEFSNSGDYNDLKPLITQLLQNVQSFQPKEPNTGSDTNGGGQGHGSPPQHSPVAPVAGVLSTFGLSGGAAAAYFLDLGGAKTLVNGLLRIG</sequence>
<feature type="compositionally biased region" description="Polar residues" evidence="1">
    <location>
        <begin position="258"/>
        <end position="268"/>
    </location>
</feature>
<dbReference type="EMBL" id="BPLF01000002">
    <property type="protein sequence ID" value="GIX62781.1"/>
    <property type="molecule type" value="Genomic_DNA"/>
</dbReference>
<reference evidence="2 3" key="1">
    <citation type="submission" date="2021-06" db="EMBL/GenBank/DDBJ databases">
        <title>Genome sequence of Babesia caballi.</title>
        <authorList>
            <person name="Yamagishi J."/>
            <person name="Kidaka T."/>
            <person name="Ochi A."/>
        </authorList>
    </citation>
    <scope>NUCLEOTIDE SEQUENCE [LARGE SCALE GENOMIC DNA]</scope>
    <source>
        <strain evidence="2">USDA-D6B2</strain>
    </source>
</reference>